<comment type="caution">
    <text evidence="1">The sequence shown here is derived from an EMBL/GenBank/DDBJ whole genome shotgun (WGS) entry which is preliminary data.</text>
</comment>
<protein>
    <submittedName>
        <fullName evidence="1">Uncharacterized protein</fullName>
    </submittedName>
</protein>
<evidence type="ECO:0000313" key="2">
    <source>
        <dbReference type="Proteomes" id="UP000828390"/>
    </source>
</evidence>
<reference evidence="1" key="1">
    <citation type="journal article" date="2019" name="bioRxiv">
        <title>The Genome of the Zebra Mussel, Dreissena polymorpha: A Resource for Invasive Species Research.</title>
        <authorList>
            <person name="McCartney M.A."/>
            <person name="Auch B."/>
            <person name="Kono T."/>
            <person name="Mallez S."/>
            <person name="Zhang Y."/>
            <person name="Obille A."/>
            <person name="Becker A."/>
            <person name="Abrahante J.E."/>
            <person name="Garbe J."/>
            <person name="Badalamenti J.P."/>
            <person name="Herman A."/>
            <person name="Mangelson H."/>
            <person name="Liachko I."/>
            <person name="Sullivan S."/>
            <person name="Sone E.D."/>
            <person name="Koren S."/>
            <person name="Silverstein K.A.T."/>
            <person name="Beckman K.B."/>
            <person name="Gohl D.M."/>
        </authorList>
    </citation>
    <scope>NUCLEOTIDE SEQUENCE</scope>
    <source>
        <strain evidence="1">Duluth1</strain>
        <tissue evidence="1">Whole animal</tissue>
    </source>
</reference>
<dbReference type="Proteomes" id="UP000828390">
    <property type="component" value="Unassembled WGS sequence"/>
</dbReference>
<accession>A0A9D4EA55</accession>
<gene>
    <name evidence="1" type="ORF">DPMN_178053</name>
</gene>
<proteinExistence type="predicted"/>
<evidence type="ECO:0000313" key="1">
    <source>
        <dbReference type="EMBL" id="KAH3776622.1"/>
    </source>
</evidence>
<keyword evidence="2" id="KW-1185">Reference proteome</keyword>
<dbReference type="EMBL" id="JAIWYP010000009">
    <property type="protein sequence ID" value="KAH3776622.1"/>
    <property type="molecule type" value="Genomic_DNA"/>
</dbReference>
<sequence length="67" mass="7391">MIDKAESTDEIIRSVTRSNVAAQSTELKRAAYLIDGWTHADIAYRQLSDSAIGVIKLAKDGNETRPE</sequence>
<organism evidence="1 2">
    <name type="scientific">Dreissena polymorpha</name>
    <name type="common">Zebra mussel</name>
    <name type="synonym">Mytilus polymorpha</name>
    <dbReference type="NCBI Taxonomy" id="45954"/>
    <lineage>
        <taxon>Eukaryota</taxon>
        <taxon>Metazoa</taxon>
        <taxon>Spiralia</taxon>
        <taxon>Lophotrochozoa</taxon>
        <taxon>Mollusca</taxon>
        <taxon>Bivalvia</taxon>
        <taxon>Autobranchia</taxon>
        <taxon>Heteroconchia</taxon>
        <taxon>Euheterodonta</taxon>
        <taxon>Imparidentia</taxon>
        <taxon>Neoheterodontei</taxon>
        <taxon>Myida</taxon>
        <taxon>Dreissenoidea</taxon>
        <taxon>Dreissenidae</taxon>
        <taxon>Dreissena</taxon>
    </lineage>
</organism>
<name>A0A9D4EA55_DREPO</name>
<reference evidence="1" key="2">
    <citation type="submission" date="2020-11" db="EMBL/GenBank/DDBJ databases">
        <authorList>
            <person name="McCartney M.A."/>
            <person name="Auch B."/>
            <person name="Kono T."/>
            <person name="Mallez S."/>
            <person name="Becker A."/>
            <person name="Gohl D.M."/>
            <person name="Silverstein K.A.T."/>
            <person name="Koren S."/>
            <person name="Bechman K.B."/>
            <person name="Herman A."/>
            <person name="Abrahante J.E."/>
            <person name="Garbe J."/>
        </authorList>
    </citation>
    <scope>NUCLEOTIDE SEQUENCE</scope>
    <source>
        <strain evidence="1">Duluth1</strain>
        <tissue evidence="1">Whole animal</tissue>
    </source>
</reference>
<dbReference type="AlphaFoldDB" id="A0A9D4EA55"/>